<reference evidence="2" key="1">
    <citation type="submission" date="2022-10" db="EMBL/GenBank/DDBJ databases">
        <title>The WGS of Solirubrobacter phytolaccae KCTC 29190.</title>
        <authorList>
            <person name="Jiang Z."/>
        </authorList>
    </citation>
    <scope>NUCLEOTIDE SEQUENCE</scope>
    <source>
        <strain evidence="2">KCTC 29190</strain>
    </source>
</reference>
<protein>
    <submittedName>
        <fullName evidence="2">Uncharacterized protein</fullName>
    </submittedName>
</protein>
<dbReference type="RefSeq" id="WP_270028642.1">
    <property type="nucleotide sequence ID" value="NZ_JAPDDP010000070.1"/>
</dbReference>
<dbReference type="Proteomes" id="UP001147653">
    <property type="component" value="Unassembled WGS sequence"/>
</dbReference>
<feature type="signal peptide" evidence="1">
    <location>
        <begin position="1"/>
        <end position="22"/>
    </location>
</feature>
<accession>A0A9X3SDY4</accession>
<dbReference type="EMBL" id="JAPDDP010000070">
    <property type="protein sequence ID" value="MDA0184220.1"/>
    <property type="molecule type" value="Genomic_DNA"/>
</dbReference>
<gene>
    <name evidence="2" type="ORF">OJ997_28180</name>
</gene>
<organism evidence="2 3">
    <name type="scientific">Solirubrobacter phytolaccae</name>
    <dbReference type="NCBI Taxonomy" id="1404360"/>
    <lineage>
        <taxon>Bacteria</taxon>
        <taxon>Bacillati</taxon>
        <taxon>Actinomycetota</taxon>
        <taxon>Thermoleophilia</taxon>
        <taxon>Solirubrobacterales</taxon>
        <taxon>Solirubrobacteraceae</taxon>
        <taxon>Solirubrobacter</taxon>
    </lineage>
</organism>
<evidence type="ECO:0000313" key="3">
    <source>
        <dbReference type="Proteomes" id="UP001147653"/>
    </source>
</evidence>
<comment type="caution">
    <text evidence="2">The sequence shown here is derived from an EMBL/GenBank/DDBJ whole genome shotgun (WGS) entry which is preliminary data.</text>
</comment>
<feature type="chain" id="PRO_5040805608" evidence="1">
    <location>
        <begin position="23"/>
        <end position="176"/>
    </location>
</feature>
<keyword evidence="3" id="KW-1185">Reference proteome</keyword>
<dbReference type="AlphaFoldDB" id="A0A9X3SDY4"/>
<keyword evidence="1" id="KW-0732">Signal</keyword>
<evidence type="ECO:0000256" key="1">
    <source>
        <dbReference type="SAM" id="SignalP"/>
    </source>
</evidence>
<sequence length="176" mass="18374">MRKRILPLTLAALAATATVATAQVLNDDHDRGPVAGVAKTTDCGPALASTVRTVSGHGSTSSVPWAPIPTLQVPIELGGERCIKVLLTAETSCTGFAGAPNDYCYVRALVDGVPMDPDGANFQAIDSEDASGDGHAFEWVKRVPPGNHVVSIEQRVGNGATTFTHDDKTMDVQIHG</sequence>
<evidence type="ECO:0000313" key="2">
    <source>
        <dbReference type="EMBL" id="MDA0184220.1"/>
    </source>
</evidence>
<proteinExistence type="predicted"/>
<name>A0A9X3SDY4_9ACTN</name>